<dbReference type="Pfam" id="PF00612">
    <property type="entry name" value="IQ"/>
    <property type="match status" value="1"/>
</dbReference>
<dbReference type="SUPFAM" id="SSF52540">
    <property type="entry name" value="P-loop containing nucleoside triphosphate hydrolases"/>
    <property type="match status" value="1"/>
</dbReference>
<dbReference type="PANTHER" id="PTHR13140:SF713">
    <property type="entry name" value="UNCONVENTIONAL MYOSIN ID"/>
    <property type="match status" value="1"/>
</dbReference>
<feature type="domain" description="TH1" evidence="1">
    <location>
        <begin position="144"/>
        <end position="339"/>
    </location>
</feature>
<dbReference type="InterPro" id="IPR027417">
    <property type="entry name" value="P-loop_NTPase"/>
</dbReference>
<dbReference type="RefSeq" id="XP_001746655.1">
    <property type="nucleotide sequence ID" value="XM_001746603.1"/>
</dbReference>
<evidence type="ECO:0000259" key="1">
    <source>
        <dbReference type="PROSITE" id="PS51757"/>
    </source>
</evidence>
<dbReference type="SMART" id="SM00015">
    <property type="entry name" value="IQ"/>
    <property type="match status" value="2"/>
</dbReference>
<keyword evidence="3" id="KW-1185">Reference proteome</keyword>
<dbReference type="InParanoid" id="A9V1E2"/>
<dbReference type="InterPro" id="IPR010926">
    <property type="entry name" value="Myosin_TH1"/>
</dbReference>
<dbReference type="AlphaFoldDB" id="A9V1E2"/>
<dbReference type="PROSITE" id="PS51757">
    <property type="entry name" value="TH1"/>
    <property type="match status" value="1"/>
</dbReference>
<gene>
    <name evidence="2" type="ORF">MONBRDRAFT_8879</name>
</gene>
<reference evidence="2 3" key="1">
    <citation type="journal article" date="2008" name="Nature">
        <title>The genome of the choanoflagellate Monosiga brevicollis and the origin of metazoans.</title>
        <authorList>
            <consortium name="JGI Sequencing"/>
            <person name="King N."/>
            <person name="Westbrook M.J."/>
            <person name="Young S.L."/>
            <person name="Kuo A."/>
            <person name="Abedin M."/>
            <person name="Chapman J."/>
            <person name="Fairclough S."/>
            <person name="Hellsten U."/>
            <person name="Isogai Y."/>
            <person name="Letunic I."/>
            <person name="Marr M."/>
            <person name="Pincus D."/>
            <person name="Putnam N."/>
            <person name="Rokas A."/>
            <person name="Wright K.J."/>
            <person name="Zuzow R."/>
            <person name="Dirks W."/>
            <person name="Good M."/>
            <person name="Goodstein D."/>
            <person name="Lemons D."/>
            <person name="Li W."/>
            <person name="Lyons J.B."/>
            <person name="Morris A."/>
            <person name="Nichols S."/>
            <person name="Richter D.J."/>
            <person name="Salamov A."/>
            <person name="Bork P."/>
            <person name="Lim W.A."/>
            <person name="Manning G."/>
            <person name="Miller W.T."/>
            <person name="McGinnis W."/>
            <person name="Shapiro H."/>
            <person name="Tjian R."/>
            <person name="Grigoriev I.V."/>
            <person name="Rokhsar D."/>
        </authorList>
    </citation>
    <scope>NUCLEOTIDE SEQUENCE [LARGE SCALE GENOMIC DNA]</scope>
    <source>
        <strain evidence="3">MX1 / ATCC 50154</strain>
    </source>
</reference>
<accession>A9V1E2</accession>
<dbReference type="Gene3D" id="1.20.5.4820">
    <property type="match status" value="1"/>
</dbReference>
<dbReference type="Pfam" id="PF06017">
    <property type="entry name" value="Myosin_TH1"/>
    <property type="match status" value="1"/>
</dbReference>
<dbReference type="EMBL" id="CH991554">
    <property type="protein sequence ID" value="EDQ88551.1"/>
    <property type="molecule type" value="Genomic_DNA"/>
</dbReference>
<dbReference type="PROSITE" id="PS50096">
    <property type="entry name" value="IQ"/>
    <property type="match status" value="1"/>
</dbReference>
<dbReference type="GeneID" id="5891804"/>
<feature type="non-terminal residue" evidence="2">
    <location>
        <position position="1"/>
    </location>
</feature>
<evidence type="ECO:0000313" key="3">
    <source>
        <dbReference type="Proteomes" id="UP000001357"/>
    </source>
</evidence>
<dbReference type="InterPro" id="IPR000048">
    <property type="entry name" value="IQ_motif_EF-hand-BS"/>
</dbReference>
<dbReference type="Proteomes" id="UP000001357">
    <property type="component" value="Unassembled WGS sequence"/>
</dbReference>
<name>A9V1E2_MONBE</name>
<dbReference type="GO" id="GO:0003774">
    <property type="term" value="F:cytoskeletal motor activity"/>
    <property type="evidence" value="ECO:0007669"/>
    <property type="project" value="InterPro"/>
</dbReference>
<dbReference type="GO" id="GO:0016459">
    <property type="term" value="C:myosin complex"/>
    <property type="evidence" value="ECO:0007669"/>
    <property type="project" value="InterPro"/>
</dbReference>
<evidence type="ECO:0000313" key="2">
    <source>
        <dbReference type="EMBL" id="EDQ88551.1"/>
    </source>
</evidence>
<organism evidence="2 3">
    <name type="scientific">Monosiga brevicollis</name>
    <name type="common">Choanoflagellate</name>
    <dbReference type="NCBI Taxonomy" id="81824"/>
    <lineage>
        <taxon>Eukaryota</taxon>
        <taxon>Choanoflagellata</taxon>
        <taxon>Craspedida</taxon>
        <taxon>Salpingoecidae</taxon>
        <taxon>Monosiga</taxon>
    </lineage>
</organism>
<sequence>DLAEGVLKICYQFRLDFPPNKDHDVALGKTKIFIRKPNTLALLENARKAKIPDLVVVIQARWRAFMARRYVRRLRAVLVILRVFRNYKLRKHFIKIQRAFANVAQDPDYGRDIVWPAAPAVLDKFTQSLQYIHKKWRARQIVARMSEDLQQAMRLKVLGYVLLHRRTSYWGLQRAWEGDYLSLPMENDAPALYEQSVKGLLSQGKTQLRGFVMTDKALLKLDPLKEYKLGSDPIQLMHVDAVTIPSQAEPVIVLHLRDTNDLVLYFKSGGERIGEFVTLLARQLYMNRRLLQIHVRDSITFRFGGTLDLSLQRGAMVTEPVFTKVAALRLSDEVVTADA</sequence>
<dbReference type="STRING" id="81824.A9V1E2"/>
<dbReference type="KEGG" id="mbr:MONBRDRAFT_8879"/>
<protein>
    <recommendedName>
        <fullName evidence="1">TH1 domain-containing protein</fullName>
    </recommendedName>
</protein>
<dbReference type="PANTHER" id="PTHR13140">
    <property type="entry name" value="MYOSIN"/>
    <property type="match status" value="1"/>
</dbReference>
<proteinExistence type="predicted"/>
<dbReference type="eggNOG" id="KOG0164">
    <property type="taxonomic scope" value="Eukaryota"/>
</dbReference>